<feature type="region of interest" description="Disordered" evidence="6">
    <location>
        <begin position="1"/>
        <end position="170"/>
    </location>
</feature>
<proteinExistence type="inferred from homology"/>
<dbReference type="PANTHER" id="PTHR14152:SF5">
    <property type="entry name" value="U4_U6.U5 TRI-SNRNP-ASSOCIATED PROTEIN 1"/>
    <property type="match status" value="1"/>
</dbReference>
<dbReference type="InterPro" id="IPR045347">
    <property type="entry name" value="HIND"/>
</dbReference>
<organism evidence="7 8">
    <name type="scientific">Sporothrix epigloea</name>
    <dbReference type="NCBI Taxonomy" id="1892477"/>
    <lineage>
        <taxon>Eukaryota</taxon>
        <taxon>Fungi</taxon>
        <taxon>Dikarya</taxon>
        <taxon>Ascomycota</taxon>
        <taxon>Pezizomycotina</taxon>
        <taxon>Sordariomycetes</taxon>
        <taxon>Sordariomycetidae</taxon>
        <taxon>Ophiostomatales</taxon>
        <taxon>Ophiostomataceae</taxon>
        <taxon>Sporothrix</taxon>
    </lineage>
</organism>
<accession>A0ABP0DWA4</accession>
<comment type="subcellular location">
    <subcellularLocation>
        <location evidence="1">Nucleus</location>
    </subcellularLocation>
</comment>
<feature type="region of interest" description="Disordered" evidence="6">
    <location>
        <begin position="463"/>
        <end position="529"/>
    </location>
</feature>
<dbReference type="PANTHER" id="PTHR14152">
    <property type="entry name" value="SQUAMOUS CELL CARCINOMA ANTIGEN RECOGNISED BY CYTOTOXIC T LYMPHOCYTES"/>
    <property type="match status" value="1"/>
</dbReference>
<keyword evidence="4" id="KW-0508">mRNA splicing</keyword>
<dbReference type="Proteomes" id="UP001642501">
    <property type="component" value="Unassembled WGS sequence"/>
</dbReference>
<protein>
    <recommendedName>
        <fullName evidence="9">U4/U6.U5 tri-snRNP-associated protein 1</fullName>
    </recommendedName>
</protein>
<name>A0ABP0DWA4_9PEZI</name>
<evidence type="ECO:0000256" key="5">
    <source>
        <dbReference type="ARBA" id="ARBA00023242"/>
    </source>
</evidence>
<evidence type="ECO:0008006" key="9">
    <source>
        <dbReference type="Google" id="ProtNLM"/>
    </source>
</evidence>
<feature type="compositionally biased region" description="Basic and acidic residues" evidence="6">
    <location>
        <begin position="129"/>
        <end position="146"/>
    </location>
</feature>
<feature type="region of interest" description="Disordered" evidence="6">
    <location>
        <begin position="265"/>
        <end position="450"/>
    </location>
</feature>
<evidence type="ECO:0000313" key="8">
    <source>
        <dbReference type="Proteomes" id="UP001642501"/>
    </source>
</evidence>
<feature type="compositionally biased region" description="Basic and acidic residues" evidence="6">
    <location>
        <begin position="575"/>
        <end position="596"/>
    </location>
</feature>
<gene>
    <name evidence="7" type="ORF">SEPCBS57363_004998</name>
</gene>
<evidence type="ECO:0000256" key="6">
    <source>
        <dbReference type="SAM" id="MobiDB-lite"/>
    </source>
</evidence>
<evidence type="ECO:0000256" key="1">
    <source>
        <dbReference type="ARBA" id="ARBA00004123"/>
    </source>
</evidence>
<feature type="compositionally biased region" description="Acidic residues" evidence="6">
    <location>
        <begin position="490"/>
        <end position="510"/>
    </location>
</feature>
<feature type="compositionally biased region" description="Acidic residues" evidence="6">
    <location>
        <begin position="351"/>
        <end position="362"/>
    </location>
</feature>
<feature type="compositionally biased region" description="Basic and acidic residues" evidence="6">
    <location>
        <begin position="465"/>
        <end position="476"/>
    </location>
</feature>
<dbReference type="EMBL" id="CAWUOM010000102">
    <property type="protein sequence ID" value="CAK7272174.1"/>
    <property type="molecule type" value="Genomic_DNA"/>
</dbReference>
<feature type="compositionally biased region" description="Acidic residues" evidence="6">
    <location>
        <begin position="33"/>
        <end position="47"/>
    </location>
</feature>
<evidence type="ECO:0000256" key="2">
    <source>
        <dbReference type="ARBA" id="ARBA00006076"/>
    </source>
</evidence>
<evidence type="ECO:0000256" key="4">
    <source>
        <dbReference type="ARBA" id="ARBA00023187"/>
    </source>
</evidence>
<feature type="compositionally biased region" description="Polar residues" evidence="6">
    <location>
        <begin position="267"/>
        <end position="290"/>
    </location>
</feature>
<dbReference type="Pfam" id="PF19252">
    <property type="entry name" value="HIND"/>
    <property type="match status" value="1"/>
</dbReference>
<feature type="compositionally biased region" description="Basic and acidic residues" evidence="6">
    <location>
        <begin position="411"/>
        <end position="420"/>
    </location>
</feature>
<keyword evidence="8" id="KW-1185">Reference proteome</keyword>
<feature type="compositionally biased region" description="Basic and acidic residues" evidence="6">
    <location>
        <begin position="52"/>
        <end position="101"/>
    </location>
</feature>
<sequence length="721" mass="80181">MDLASLEEANRLRESMGLKPLPIPGRDPKSNDSDDDDDKDEEDDEDPLATLDGRHAAAYDNYKKMQDAELAKRRREEKAAAVKRAREQAQRHTVLEGKSLGDLDNDVGGAEGDAKAWLRGQKKRQKKITKTEEKQLADEAAAAEKARRQRRRAAGAADDDDDDDNQGGLKVGHDMAALLDNGDQILTLKDAGVLGSDGEGDELENLGLREEEELQERLKLKKKRPLYDPLNDDENSDTILGQYDEEIFGKKRKHFTLDPNAILGLEGSSSSKPGAPSTNAAAVSKAQQQVGIDDILNGMPSSDYLDASEIKIKRSKKKSSKKKKTRTRGGDDDEGLFPLATGNDEKNNGEAEGEDATMDVDDGAAVAGDLASKRRKRRAMDTEDLFRDDDDLQASLAVQRREALKKRKRLRPEDLAKQLREASAASDGEVEGKSENGENGENGDVAPAVVGLVIDETAEFISNLKRHEDREDDAPRPRKQAPTSSLTAMEESDDNEDVEMNEKDADDEDGEIRLHEGRSNHGPGGLEAEKKIGQGMGATLSILRERGILEVEDKEEDEGGAQRNARMRAHQQFVTEKRVQLAKMDEEARRRREQDRTSGPMSRMTVREREEYARKQNAQREFQTSRMLQDMFNKSYTPNFKLEYIDEHGRELNQKEAFRALSHGFHGKASGSGKTDKMLKKIDAEKRHMAEGILDASQNVGMSSATAQQLKKRKEAGIRLD</sequence>
<evidence type="ECO:0000256" key="3">
    <source>
        <dbReference type="ARBA" id="ARBA00022664"/>
    </source>
</evidence>
<feature type="compositionally biased region" description="Basic residues" evidence="6">
    <location>
        <begin position="313"/>
        <end position="327"/>
    </location>
</feature>
<comment type="similarity">
    <text evidence="2">Belongs to the SNU66/SART1 family.</text>
</comment>
<comment type="caution">
    <text evidence="7">The sequence shown here is derived from an EMBL/GenBank/DDBJ whole genome shotgun (WGS) entry which is preliminary data.</text>
</comment>
<dbReference type="InterPro" id="IPR005011">
    <property type="entry name" value="SNU66/SART1"/>
</dbReference>
<feature type="region of interest" description="Disordered" evidence="6">
    <location>
        <begin position="551"/>
        <end position="622"/>
    </location>
</feature>
<keyword evidence="3" id="KW-0507">mRNA processing</keyword>
<feature type="region of interest" description="Disordered" evidence="6">
    <location>
        <begin position="701"/>
        <end position="721"/>
    </location>
</feature>
<feature type="compositionally biased region" description="Basic and acidic residues" evidence="6">
    <location>
        <begin position="605"/>
        <end position="614"/>
    </location>
</feature>
<keyword evidence="5" id="KW-0539">Nucleus</keyword>
<dbReference type="Pfam" id="PF03343">
    <property type="entry name" value="SART-1"/>
    <property type="match status" value="1"/>
</dbReference>
<evidence type="ECO:0000313" key="7">
    <source>
        <dbReference type="EMBL" id="CAK7272174.1"/>
    </source>
</evidence>
<reference evidence="7 8" key="1">
    <citation type="submission" date="2024-01" db="EMBL/GenBank/DDBJ databases">
        <authorList>
            <person name="Allen C."/>
            <person name="Tagirdzhanova G."/>
        </authorList>
    </citation>
    <scope>NUCLEOTIDE SEQUENCE [LARGE SCALE GENOMIC DNA]</scope>
    <source>
        <strain evidence="7 8">CBS 573.63</strain>
    </source>
</reference>